<reference evidence="2 3" key="1">
    <citation type="journal article" date="1999" name="Proc. Jpn. Acad.">
        <title>Determination of the complete genomic DNA sequence of Thermoplasma volvanium GSS1.</title>
        <authorList>
            <person name="Kawashima T."/>
            <person name="Yamamoto Y."/>
            <person name="Aramaki H."/>
            <person name="Nunoshiba T."/>
            <person name="Kawamoto T."/>
            <person name="Watanabe K."/>
            <person name="Yamazaki M."/>
            <person name="Kanehori K."/>
            <person name="Amano N."/>
            <person name="Ohya Y."/>
            <person name="Makino K."/>
            <person name="Suzuki M."/>
        </authorList>
    </citation>
    <scope>NUCLEOTIDE SEQUENCE [LARGE SCALE GENOMIC DNA]</scope>
    <source>
        <strain evidence="3">ATCC 51530 / DSM 4299 / JCM 9571 / NBRC 15438 / GSS1</strain>
    </source>
</reference>
<protein>
    <recommendedName>
        <fullName evidence="1">FAD/NAD(P)-binding domain-containing protein</fullName>
    </recommendedName>
</protein>
<dbReference type="STRING" id="273116.gene:9382034"/>
<dbReference type="AlphaFoldDB" id="Q979D2"/>
<dbReference type="HOGENOM" id="CLU_030742_1_1_2"/>
<dbReference type="PANTHER" id="PTHR43755">
    <property type="match status" value="1"/>
</dbReference>
<dbReference type="Proteomes" id="UP000001017">
    <property type="component" value="Chromosome"/>
</dbReference>
<dbReference type="Gene3D" id="3.50.50.60">
    <property type="entry name" value="FAD/NAD(P)-binding domain"/>
    <property type="match status" value="2"/>
</dbReference>
<organism evidence="2 3">
    <name type="scientific">Thermoplasma volcanium (strain ATCC 51530 / DSM 4299 / JCM 9571 / NBRC 15438 / GSS1)</name>
    <dbReference type="NCBI Taxonomy" id="273116"/>
    <lineage>
        <taxon>Archaea</taxon>
        <taxon>Methanobacteriati</taxon>
        <taxon>Thermoplasmatota</taxon>
        <taxon>Thermoplasmata</taxon>
        <taxon>Thermoplasmatales</taxon>
        <taxon>Thermoplasmataceae</taxon>
        <taxon>Thermoplasma</taxon>
    </lineage>
</organism>
<dbReference type="Pfam" id="PF07992">
    <property type="entry name" value="Pyr_redox_2"/>
    <property type="match status" value="1"/>
</dbReference>
<dbReference type="KEGG" id="tvo:TVG1267449"/>
<dbReference type="InterPro" id="IPR052541">
    <property type="entry name" value="SQRD"/>
</dbReference>
<sequence length="411" mass="45258">MMTNPKVIILGGRFGGLQTAYELKRYLKGKIDIKLIERNRYIYFRPALPHVAIGLENPDDLRIDISEALSAKGIEYIQGTVTRIDPAKNTVEYNKEGAGPSKEKYDYLVIALGSHLATELITGFEKFGSSVCEADLALSMWNKLNAFKGGNITLGSAKFIQDNKNRPTNNPDAYAPLLESACEGPVYEMSIMLYDYFKAKGMLDKVKMTVYSPGKYLSDLSETNRATVAAMYKGMDIDIVDNFVLKEVTEKEVISEDGKRLPSDLSFILPPYMGQQMVKDAGLGDEAGFVLTDTNMKSVKYDNVYAVGDINALIVPKMAALAVKSARIAAANIANNLGNKVPIEVYDPKIVCIADDPYGKYAVAIVDSTAYGGNISEAVPSAANHLKKSLFTRYFLWSKGDLAMDKYLTSW</sequence>
<gene>
    <name evidence="2" type="ORF">TVG1267449</name>
</gene>
<dbReference type="RefSeq" id="WP_010917464.1">
    <property type="nucleotide sequence ID" value="NC_002689.2"/>
</dbReference>
<name>Q979D2_THEVO</name>
<proteinExistence type="predicted"/>
<keyword evidence="3" id="KW-1185">Reference proteome</keyword>
<evidence type="ECO:0000259" key="1">
    <source>
        <dbReference type="Pfam" id="PF07992"/>
    </source>
</evidence>
<dbReference type="DNASU" id="1441346"/>
<dbReference type="InterPro" id="IPR036188">
    <property type="entry name" value="FAD/NAD-bd_sf"/>
</dbReference>
<dbReference type="EMBL" id="BA000011">
    <property type="protein sequence ID" value="BAB60371.1"/>
    <property type="molecule type" value="Genomic_DNA"/>
</dbReference>
<dbReference type="GO" id="GO:0016491">
    <property type="term" value="F:oxidoreductase activity"/>
    <property type="evidence" value="ECO:0007669"/>
    <property type="project" value="InterPro"/>
</dbReference>
<dbReference type="PaxDb" id="273116-14325467"/>
<dbReference type="PANTHER" id="PTHR43755:SF1">
    <property type="entry name" value="FAD-DEPENDENT PYRIDINE NUCLEOTIDE-DISULPHIDE OXIDOREDUCTASE"/>
    <property type="match status" value="1"/>
</dbReference>
<reference evidence="2 3" key="2">
    <citation type="journal article" date="2000" name="Proc. Natl. Acad. Sci. U.S.A.">
        <title>Archaeal adaptation to higher temperatures revealed by genomic sequence of Thermoplasma volcanium.</title>
        <authorList>
            <person name="Kawashima T."/>
            <person name="Amano N."/>
            <person name="Koike H."/>
            <person name="Makino S."/>
            <person name="Higuchi S."/>
            <person name="Kawashima-Ohya Y."/>
            <person name="Watanabe K."/>
            <person name="Yamazaki M."/>
            <person name="Kanehori K."/>
            <person name="Kawamoto T."/>
            <person name="Nunoshiba T."/>
            <person name="Yamamoto Y."/>
            <person name="Aramaki H."/>
            <person name="Makino K."/>
            <person name="Suzuki M."/>
        </authorList>
    </citation>
    <scope>NUCLEOTIDE SEQUENCE [LARGE SCALE GENOMIC DNA]</scope>
    <source>
        <strain evidence="3">ATCC 51530 / DSM 4299 / JCM 9571 / NBRC 15438 / GSS1</strain>
    </source>
</reference>
<feature type="domain" description="FAD/NAD(P)-binding" evidence="1">
    <location>
        <begin position="6"/>
        <end position="128"/>
    </location>
</feature>
<dbReference type="eggNOG" id="arCOG01065">
    <property type="taxonomic scope" value="Archaea"/>
</dbReference>
<dbReference type="InterPro" id="IPR023753">
    <property type="entry name" value="FAD/NAD-binding_dom"/>
</dbReference>
<evidence type="ECO:0000313" key="3">
    <source>
        <dbReference type="Proteomes" id="UP000001017"/>
    </source>
</evidence>
<evidence type="ECO:0000313" key="2">
    <source>
        <dbReference type="EMBL" id="BAB60371.1"/>
    </source>
</evidence>
<dbReference type="GeneID" id="1441346"/>
<dbReference type="PhylomeDB" id="Q979D2"/>
<dbReference type="SUPFAM" id="SSF51905">
    <property type="entry name" value="FAD/NAD(P)-binding domain"/>
    <property type="match status" value="2"/>
</dbReference>
<accession>Q979D2</accession>